<dbReference type="SUPFAM" id="SSF55073">
    <property type="entry name" value="Nucleotide cyclase"/>
    <property type="match status" value="1"/>
</dbReference>
<dbReference type="PROSITE" id="PS50887">
    <property type="entry name" value="GGDEF"/>
    <property type="match status" value="1"/>
</dbReference>
<dbReference type="PANTHER" id="PTHR45138:SF9">
    <property type="entry name" value="DIGUANYLATE CYCLASE DGCM-RELATED"/>
    <property type="match status" value="1"/>
</dbReference>
<feature type="transmembrane region" description="Helical" evidence="3">
    <location>
        <begin position="295"/>
        <end position="314"/>
    </location>
</feature>
<evidence type="ECO:0000256" key="3">
    <source>
        <dbReference type="SAM" id="Phobius"/>
    </source>
</evidence>
<dbReference type="PROSITE" id="PS50885">
    <property type="entry name" value="HAMP"/>
    <property type="match status" value="1"/>
</dbReference>
<reference evidence="6 7" key="1">
    <citation type="submission" date="2023-09" db="EMBL/GenBank/DDBJ databases">
        <authorList>
            <person name="Rey-Velasco X."/>
        </authorList>
    </citation>
    <scope>NUCLEOTIDE SEQUENCE [LARGE SCALE GENOMIC DNA]</scope>
    <source>
        <strain evidence="6 7">P117</strain>
    </source>
</reference>
<dbReference type="InterPro" id="IPR000160">
    <property type="entry name" value="GGDEF_dom"/>
</dbReference>
<dbReference type="RefSeq" id="WP_311368903.1">
    <property type="nucleotide sequence ID" value="NZ_JAVRHX010000003.1"/>
</dbReference>
<keyword evidence="6" id="KW-0808">Transferase</keyword>
<dbReference type="EC" id="2.7.7.65" evidence="1"/>
<gene>
    <name evidence="6" type="ORF">RM552_11065</name>
</gene>
<dbReference type="PANTHER" id="PTHR45138">
    <property type="entry name" value="REGULATORY COMPONENTS OF SENSORY TRANSDUCTION SYSTEM"/>
    <property type="match status" value="1"/>
</dbReference>
<proteinExistence type="predicted"/>
<feature type="domain" description="GGDEF" evidence="5">
    <location>
        <begin position="410"/>
        <end position="547"/>
    </location>
</feature>
<sequence length="547" mass="61832">MLLKHKINIFIAITAFFSAFVAFSAAIWVLDNYLAARDKEQRQAAIVTIKQDIEVFDRILAVVEEKWADELQISLRNLAKDLFAAAPNKIDISNELLRQLRTKHQLSDVHLINTDLVVFDSTYLPEIGIDMKGYSDNYTANLERLMNNGEFFTHRVSLSTETGDLKKYAYYSHPGSNIIVNGDLDIKSRFDKGKNDEIADYLFGDYIQKLAGKYKTINEVDVFIVSQVDQWSLFKQGTKIDEKIARNLYNGIDVEIPHNAYIAPILMQSYDEVGLKAFLLIEFNNSLLENTKSNLLWIMLLVALWVMVFVYACLRSGGKALIVDRFASLLEQIKANGDVQNVAIKISGNDELNQLALSINDMMKRIKKEQAKNKKLVDISLQDSLTTLANRRWFDQKITLEWSSAKLTNSDFSVLMIDVDFFKKYNDLYGHSSGDRCLRKIATILKTVMSRPTDFIARYGGEEFICILPNTDPAGARKIADEILKAVSDAKIIHENSTVHSTVTVSIGCFSTTGDAKLGVGNIIEEVDKLLYLSKNRGRNCVSQNTH</sequence>
<dbReference type="GO" id="GO:0052621">
    <property type="term" value="F:diguanylate cyclase activity"/>
    <property type="evidence" value="ECO:0007669"/>
    <property type="project" value="UniProtKB-EC"/>
</dbReference>
<dbReference type="InterPro" id="IPR050469">
    <property type="entry name" value="Diguanylate_Cyclase"/>
</dbReference>
<dbReference type="InterPro" id="IPR003660">
    <property type="entry name" value="HAMP_dom"/>
</dbReference>
<keyword evidence="6" id="KW-0548">Nucleotidyltransferase</keyword>
<keyword evidence="3" id="KW-1133">Transmembrane helix</keyword>
<dbReference type="CDD" id="cd06225">
    <property type="entry name" value="HAMP"/>
    <property type="match status" value="1"/>
</dbReference>
<evidence type="ECO:0000259" key="4">
    <source>
        <dbReference type="PROSITE" id="PS50885"/>
    </source>
</evidence>
<dbReference type="CDD" id="cd01949">
    <property type="entry name" value="GGDEF"/>
    <property type="match status" value="1"/>
</dbReference>
<comment type="catalytic activity">
    <reaction evidence="2">
        <text>2 GTP = 3',3'-c-di-GMP + 2 diphosphate</text>
        <dbReference type="Rhea" id="RHEA:24898"/>
        <dbReference type="ChEBI" id="CHEBI:33019"/>
        <dbReference type="ChEBI" id="CHEBI:37565"/>
        <dbReference type="ChEBI" id="CHEBI:58805"/>
        <dbReference type="EC" id="2.7.7.65"/>
    </reaction>
</comment>
<dbReference type="SMART" id="SM00267">
    <property type="entry name" value="GGDEF"/>
    <property type="match status" value="1"/>
</dbReference>
<dbReference type="InterPro" id="IPR043128">
    <property type="entry name" value="Rev_trsase/Diguanyl_cyclase"/>
</dbReference>
<keyword evidence="3" id="KW-0472">Membrane</keyword>
<dbReference type="Proteomes" id="UP001253545">
    <property type="component" value="Unassembled WGS sequence"/>
</dbReference>
<feature type="domain" description="HAMP" evidence="4">
    <location>
        <begin position="335"/>
        <end position="371"/>
    </location>
</feature>
<evidence type="ECO:0000256" key="1">
    <source>
        <dbReference type="ARBA" id="ARBA00012528"/>
    </source>
</evidence>
<evidence type="ECO:0000256" key="2">
    <source>
        <dbReference type="ARBA" id="ARBA00034247"/>
    </source>
</evidence>
<accession>A0ABU2ZVE2</accession>
<dbReference type="Gene3D" id="3.30.70.270">
    <property type="match status" value="1"/>
</dbReference>
<keyword evidence="7" id="KW-1185">Reference proteome</keyword>
<dbReference type="Gene3D" id="6.10.340.10">
    <property type="match status" value="1"/>
</dbReference>
<dbReference type="InterPro" id="IPR029787">
    <property type="entry name" value="Nucleotide_cyclase"/>
</dbReference>
<evidence type="ECO:0000259" key="5">
    <source>
        <dbReference type="PROSITE" id="PS50887"/>
    </source>
</evidence>
<organism evidence="6 7">
    <name type="scientific">Glaciecola petra</name>
    <dbReference type="NCBI Taxonomy" id="3075602"/>
    <lineage>
        <taxon>Bacteria</taxon>
        <taxon>Pseudomonadati</taxon>
        <taxon>Pseudomonadota</taxon>
        <taxon>Gammaproteobacteria</taxon>
        <taxon>Alteromonadales</taxon>
        <taxon>Alteromonadaceae</taxon>
        <taxon>Glaciecola</taxon>
    </lineage>
</organism>
<feature type="transmembrane region" description="Helical" evidence="3">
    <location>
        <begin position="7"/>
        <end position="30"/>
    </location>
</feature>
<evidence type="ECO:0000313" key="7">
    <source>
        <dbReference type="Proteomes" id="UP001253545"/>
    </source>
</evidence>
<evidence type="ECO:0000313" key="6">
    <source>
        <dbReference type="EMBL" id="MDT0595387.1"/>
    </source>
</evidence>
<protein>
    <recommendedName>
        <fullName evidence="1">diguanylate cyclase</fullName>
        <ecNumber evidence="1">2.7.7.65</ecNumber>
    </recommendedName>
</protein>
<dbReference type="EMBL" id="JAVRHX010000003">
    <property type="protein sequence ID" value="MDT0595387.1"/>
    <property type="molecule type" value="Genomic_DNA"/>
</dbReference>
<name>A0ABU2ZVE2_9ALTE</name>
<comment type="caution">
    <text evidence="6">The sequence shown here is derived from an EMBL/GenBank/DDBJ whole genome shotgun (WGS) entry which is preliminary data.</text>
</comment>
<keyword evidence="3" id="KW-0812">Transmembrane</keyword>
<dbReference type="Pfam" id="PF00990">
    <property type="entry name" value="GGDEF"/>
    <property type="match status" value="1"/>
</dbReference>
<dbReference type="NCBIfam" id="TIGR00254">
    <property type="entry name" value="GGDEF"/>
    <property type="match status" value="1"/>
</dbReference>